<dbReference type="InterPro" id="IPR039261">
    <property type="entry name" value="FNR_nucleotide-bd"/>
</dbReference>
<dbReference type="CDD" id="cd06217">
    <property type="entry name" value="FNR_iron_sulfur_binding_3"/>
    <property type="match status" value="1"/>
</dbReference>
<comment type="caution">
    <text evidence="3">The sequence shown here is derived from an EMBL/GenBank/DDBJ whole genome shotgun (WGS) entry which is preliminary data.</text>
</comment>
<keyword evidence="4" id="KW-1185">Reference proteome</keyword>
<dbReference type="PRINTS" id="PR00410">
    <property type="entry name" value="PHEHYDRXLASE"/>
</dbReference>
<dbReference type="InterPro" id="IPR008333">
    <property type="entry name" value="Cbr1-like_FAD-bd_dom"/>
</dbReference>
<evidence type="ECO:0000259" key="2">
    <source>
        <dbReference type="PROSITE" id="PS51384"/>
    </source>
</evidence>
<protein>
    <submittedName>
        <fullName evidence="3">Flavohemoprotein</fullName>
    </submittedName>
</protein>
<dbReference type="InterPro" id="IPR050415">
    <property type="entry name" value="MRET"/>
</dbReference>
<evidence type="ECO:0000313" key="3">
    <source>
        <dbReference type="EMBL" id="GJE65363.1"/>
    </source>
</evidence>
<dbReference type="Pfam" id="PF00970">
    <property type="entry name" value="FAD_binding_6"/>
    <property type="match status" value="1"/>
</dbReference>
<dbReference type="EMBL" id="BPRC01000008">
    <property type="protein sequence ID" value="GJE65363.1"/>
    <property type="molecule type" value="Genomic_DNA"/>
</dbReference>
<dbReference type="PANTHER" id="PTHR47354">
    <property type="entry name" value="NADH OXIDOREDUCTASE HCR"/>
    <property type="match status" value="1"/>
</dbReference>
<dbReference type="PROSITE" id="PS51384">
    <property type="entry name" value="FAD_FR"/>
    <property type="match status" value="1"/>
</dbReference>
<comment type="cofactor">
    <cofactor evidence="1">
        <name>[2Fe-2S] cluster</name>
        <dbReference type="ChEBI" id="CHEBI:190135"/>
    </cofactor>
</comment>
<dbReference type="InterPro" id="IPR017927">
    <property type="entry name" value="FAD-bd_FR_type"/>
</dbReference>
<dbReference type="Gene3D" id="2.40.30.10">
    <property type="entry name" value="Translation factors"/>
    <property type="match status" value="1"/>
</dbReference>
<sequence length="245" mass="25811">MNGVASPPSPAPSPWRAATIRAITPVTPRVKSFRFDPLDRPHRAGQHVDVRLTAPDGYQAQRSYSIASAPGDPAGLELMIEGLEAGEVSGFFDTVAEVGDDIELRGPVGTFTWGAQDGGPVLLIGGGSGVVPLLAMVRERALRAPEVPMLLIYSARKAAEAIARAELAARSRDETGFDLTLLLTREGATAGRRIDRVMIDTAIECLGMPRHAFVCGGNGFVGTVADLLVEAGVKPGVVRTERFGG</sequence>
<dbReference type="Proteomes" id="UP001055039">
    <property type="component" value="Unassembled WGS sequence"/>
</dbReference>
<dbReference type="InterPro" id="IPR017938">
    <property type="entry name" value="Riboflavin_synthase-like_b-brl"/>
</dbReference>
<proteinExistence type="predicted"/>
<reference evidence="3" key="2">
    <citation type="submission" date="2021-08" db="EMBL/GenBank/DDBJ databases">
        <authorList>
            <person name="Tani A."/>
            <person name="Ola A."/>
            <person name="Ogura Y."/>
            <person name="Katsura K."/>
            <person name="Hayashi T."/>
        </authorList>
    </citation>
    <scope>NUCLEOTIDE SEQUENCE</scope>
    <source>
        <strain evidence="3">NBRC 15686</strain>
    </source>
</reference>
<dbReference type="InterPro" id="IPR001709">
    <property type="entry name" value="Flavoprot_Pyr_Nucl_cyt_Rdtase"/>
</dbReference>
<dbReference type="Pfam" id="PF00175">
    <property type="entry name" value="NAD_binding_1"/>
    <property type="match status" value="1"/>
</dbReference>
<dbReference type="Gene3D" id="3.40.50.80">
    <property type="entry name" value="Nucleotide-binding domain of ferredoxin-NADP reductase (FNR) module"/>
    <property type="match status" value="1"/>
</dbReference>
<dbReference type="SUPFAM" id="SSF52343">
    <property type="entry name" value="Ferredoxin reductase-like, C-terminal NADP-linked domain"/>
    <property type="match status" value="1"/>
</dbReference>
<evidence type="ECO:0000313" key="4">
    <source>
        <dbReference type="Proteomes" id="UP001055039"/>
    </source>
</evidence>
<organism evidence="3 4">
    <name type="scientific">Methylorubrum aminovorans</name>
    <dbReference type="NCBI Taxonomy" id="269069"/>
    <lineage>
        <taxon>Bacteria</taxon>
        <taxon>Pseudomonadati</taxon>
        <taxon>Pseudomonadota</taxon>
        <taxon>Alphaproteobacteria</taxon>
        <taxon>Hyphomicrobiales</taxon>
        <taxon>Methylobacteriaceae</taxon>
        <taxon>Methylorubrum</taxon>
    </lineage>
</organism>
<reference evidence="3" key="1">
    <citation type="journal article" date="2021" name="Front. Microbiol.">
        <title>Comprehensive Comparative Genomics and Phenotyping of Methylobacterium Species.</title>
        <authorList>
            <person name="Alessa O."/>
            <person name="Ogura Y."/>
            <person name="Fujitani Y."/>
            <person name="Takami H."/>
            <person name="Hayashi T."/>
            <person name="Sahin N."/>
            <person name="Tani A."/>
        </authorList>
    </citation>
    <scope>NUCLEOTIDE SEQUENCE</scope>
    <source>
        <strain evidence="3">NBRC 15686</strain>
    </source>
</reference>
<dbReference type="SUPFAM" id="SSF63380">
    <property type="entry name" value="Riboflavin synthase domain-like"/>
    <property type="match status" value="1"/>
</dbReference>
<dbReference type="PANTHER" id="PTHR47354:SF5">
    <property type="entry name" value="PROTEIN RFBI"/>
    <property type="match status" value="1"/>
</dbReference>
<dbReference type="PRINTS" id="PR00371">
    <property type="entry name" value="FPNCR"/>
</dbReference>
<accession>A0ABQ4UFT4</accession>
<gene>
    <name evidence="3" type="primary">hmp_1</name>
    <name evidence="3" type="ORF">LNAOJCKE_2574</name>
</gene>
<dbReference type="InterPro" id="IPR001433">
    <property type="entry name" value="OxRdtase_FAD/NAD-bd"/>
</dbReference>
<name>A0ABQ4UFT4_9HYPH</name>
<evidence type="ECO:0000256" key="1">
    <source>
        <dbReference type="ARBA" id="ARBA00034078"/>
    </source>
</evidence>
<feature type="domain" description="FAD-binding FR-type" evidence="2">
    <location>
        <begin position="13"/>
        <end position="114"/>
    </location>
</feature>